<feature type="region of interest" description="Disordered" evidence="1">
    <location>
        <begin position="1"/>
        <end position="57"/>
    </location>
</feature>
<dbReference type="EMBL" id="JBFOLK010000008">
    <property type="protein sequence ID" value="KAL2492055.1"/>
    <property type="molecule type" value="Genomic_DNA"/>
</dbReference>
<comment type="caution">
    <text evidence="2">The sequence shown here is derived from an EMBL/GenBank/DDBJ whole genome shotgun (WGS) entry which is preliminary data.</text>
</comment>
<sequence length="150" mass="16897">MKELLSSEDTDFGLEQPAPIRKHTKNDNAKEIDPSRVAPQRTFQKRAMDIPDDGGPKKLKFTFPSTRNAPSSEHVEKIPGTILVSEDSNSRDQASRGLEATLVLEDSSSEDQYIFLSSFFYLMYQPLTLDYPFFGIPLKAVDTTEKVSSY</sequence>
<keyword evidence="3" id="KW-1185">Reference proteome</keyword>
<organism evidence="2 3">
    <name type="scientific">Abeliophyllum distichum</name>
    <dbReference type="NCBI Taxonomy" id="126358"/>
    <lineage>
        <taxon>Eukaryota</taxon>
        <taxon>Viridiplantae</taxon>
        <taxon>Streptophyta</taxon>
        <taxon>Embryophyta</taxon>
        <taxon>Tracheophyta</taxon>
        <taxon>Spermatophyta</taxon>
        <taxon>Magnoliopsida</taxon>
        <taxon>eudicotyledons</taxon>
        <taxon>Gunneridae</taxon>
        <taxon>Pentapetalae</taxon>
        <taxon>asterids</taxon>
        <taxon>lamiids</taxon>
        <taxon>Lamiales</taxon>
        <taxon>Oleaceae</taxon>
        <taxon>Forsythieae</taxon>
        <taxon>Abeliophyllum</taxon>
    </lineage>
</organism>
<reference evidence="3" key="1">
    <citation type="submission" date="2024-07" db="EMBL/GenBank/DDBJ databases">
        <title>Two chromosome-level genome assemblies of Korean endemic species Abeliophyllum distichum and Forsythia ovata (Oleaceae).</title>
        <authorList>
            <person name="Jang H."/>
        </authorList>
    </citation>
    <scope>NUCLEOTIDE SEQUENCE [LARGE SCALE GENOMIC DNA]</scope>
</reference>
<gene>
    <name evidence="2" type="ORF">Adt_27683</name>
</gene>
<evidence type="ECO:0000256" key="1">
    <source>
        <dbReference type="SAM" id="MobiDB-lite"/>
    </source>
</evidence>
<evidence type="ECO:0000313" key="2">
    <source>
        <dbReference type="EMBL" id="KAL2492055.1"/>
    </source>
</evidence>
<evidence type="ECO:0000313" key="3">
    <source>
        <dbReference type="Proteomes" id="UP001604336"/>
    </source>
</evidence>
<name>A0ABD1RUF4_9LAMI</name>
<protein>
    <submittedName>
        <fullName evidence="2">Uncharacterized protein</fullName>
    </submittedName>
</protein>
<proteinExistence type="predicted"/>
<dbReference type="Proteomes" id="UP001604336">
    <property type="component" value="Unassembled WGS sequence"/>
</dbReference>
<feature type="compositionally biased region" description="Basic and acidic residues" evidence="1">
    <location>
        <begin position="25"/>
        <end position="34"/>
    </location>
</feature>
<accession>A0ABD1RUF4</accession>
<dbReference type="AlphaFoldDB" id="A0ABD1RUF4"/>
<feature type="compositionally biased region" description="Acidic residues" evidence="1">
    <location>
        <begin position="1"/>
        <end position="12"/>
    </location>
</feature>